<dbReference type="CDD" id="cd09077">
    <property type="entry name" value="R1-I-EN"/>
    <property type="match status" value="1"/>
</dbReference>
<dbReference type="Gene3D" id="3.60.10.10">
    <property type="entry name" value="Endonuclease/exonuclease/phosphatase"/>
    <property type="match status" value="1"/>
</dbReference>
<dbReference type="InterPro" id="IPR036691">
    <property type="entry name" value="Endo/exonu/phosph_ase_sf"/>
</dbReference>
<feature type="domain" description="Reverse transcriptase" evidence="2">
    <location>
        <begin position="500"/>
        <end position="609"/>
    </location>
</feature>
<keyword evidence="5" id="KW-1185">Reference proteome</keyword>
<dbReference type="PANTHER" id="PTHR19446">
    <property type="entry name" value="REVERSE TRANSCRIPTASES"/>
    <property type="match status" value="1"/>
</dbReference>
<sequence length="867" mass="98160">MRPEGQTDQKAMINFLQINLNHCRTAQNLVEQTVVERNIDVVIACDPHGITDGTGGWLTSSGTNRAAITKIETDDEFILVKVNGLFIYSCYASPNSTIAAYREFLQRLERSVQLIGRQERIIIAGDFNARSAAWGDQQSNTRGEELLELFEGLGLVRFHGIGAGSIVDVTFASEGFSRNIRDWTVLDEENHSDHHYITYTVQTDASSCRRNDTPQNDRSWITSKGICVEKFKAGLMLADWISPRQADVGGYNIADAFEKRMTVACDFALQKKPEMRCDKRPQHWWNPEIAQLRSSFTAARRALKRAASRRTRNGGETAATEHLLENLKSRKKALRTEIAKSKERAWKELLETVEKDVWGKPYKLVLRKLQGPPATANMEPTMLKEIVATLFPTKPPPSQIEYSCDTPIPLLTQDEVCEAFKRMAPRRKAPGPDGLTNCILAAAHRAEPTLFRGMFNECLRVGDFPMKWKKSRIVLLRKVQKPANEPSSYRPLCLLNDVGKGPVVGPTLWNVAYDRVLRARCPESTKIIGFADDTLVMAWGKTTEDVEKRVNEALEVVAEEISTLRLSLATEKSEAVFFKRQYKKRKPTIRLNGADVPITKTMKYLGLTIDENLLFREHMQEAALKTQLVLTSLKRLMPNIGGPTEPRRRLLVSVVQSVMLYGAPIWATSLEYSKASRGELLKVQRQAALRSICGYRTISYDATYILASTSPIDLIAMERRKLFQIRRGLTRKTVQEARDDTMVKWLQRIEDAKKGEWTRTLIRDVRGWVTRRHGSMDFHLTQVLSGHGCFSYYTHGIGKKADPTCRHCPSTPDDAHHTLVECRAWTTEREELEAEIGQLDVGTLIGKMLSNTQAWEAVSVYAKRTMR</sequence>
<evidence type="ECO:0000256" key="1">
    <source>
        <dbReference type="SAM" id="Coils"/>
    </source>
</evidence>
<name>A0A6G0VXC8_APHCR</name>
<keyword evidence="4" id="KW-0808">Transferase</keyword>
<dbReference type="InterPro" id="IPR000477">
    <property type="entry name" value="RT_dom"/>
</dbReference>
<protein>
    <submittedName>
        <fullName evidence="4">Reverse transcriptase domain-containing protein</fullName>
    </submittedName>
</protein>
<dbReference type="SUPFAM" id="SSF56219">
    <property type="entry name" value="DNase I-like"/>
    <property type="match status" value="1"/>
</dbReference>
<evidence type="ECO:0000259" key="2">
    <source>
        <dbReference type="Pfam" id="PF00078"/>
    </source>
</evidence>
<organism evidence="4 5">
    <name type="scientific">Aphis craccivora</name>
    <name type="common">Cowpea aphid</name>
    <dbReference type="NCBI Taxonomy" id="307492"/>
    <lineage>
        <taxon>Eukaryota</taxon>
        <taxon>Metazoa</taxon>
        <taxon>Ecdysozoa</taxon>
        <taxon>Arthropoda</taxon>
        <taxon>Hexapoda</taxon>
        <taxon>Insecta</taxon>
        <taxon>Pterygota</taxon>
        <taxon>Neoptera</taxon>
        <taxon>Paraneoptera</taxon>
        <taxon>Hemiptera</taxon>
        <taxon>Sternorrhyncha</taxon>
        <taxon>Aphidomorpha</taxon>
        <taxon>Aphidoidea</taxon>
        <taxon>Aphididae</taxon>
        <taxon>Aphidini</taxon>
        <taxon>Aphis</taxon>
        <taxon>Aphis</taxon>
    </lineage>
</organism>
<feature type="domain" description="Endonuclease/exonuclease/phosphatase" evidence="3">
    <location>
        <begin position="86"/>
        <end position="197"/>
    </location>
</feature>
<evidence type="ECO:0000313" key="5">
    <source>
        <dbReference type="Proteomes" id="UP000478052"/>
    </source>
</evidence>
<gene>
    <name evidence="4" type="ORF">FWK35_00035513</name>
</gene>
<dbReference type="Pfam" id="PF00078">
    <property type="entry name" value="RVT_1"/>
    <property type="match status" value="1"/>
</dbReference>
<dbReference type="Pfam" id="PF14529">
    <property type="entry name" value="Exo_endo_phos_2"/>
    <property type="match status" value="1"/>
</dbReference>
<comment type="caution">
    <text evidence="4">The sequence shown here is derived from an EMBL/GenBank/DDBJ whole genome shotgun (WGS) entry which is preliminary data.</text>
</comment>
<reference evidence="4 5" key="1">
    <citation type="submission" date="2019-08" db="EMBL/GenBank/DDBJ databases">
        <title>Whole genome of Aphis craccivora.</title>
        <authorList>
            <person name="Voronova N.V."/>
            <person name="Shulinski R.S."/>
            <person name="Bandarenka Y.V."/>
            <person name="Zhorov D.G."/>
            <person name="Warner D."/>
        </authorList>
    </citation>
    <scope>NUCLEOTIDE SEQUENCE [LARGE SCALE GENOMIC DNA]</scope>
    <source>
        <strain evidence="4">180601</strain>
        <tissue evidence="4">Whole Body</tissue>
    </source>
</reference>
<accession>A0A6G0VXC8</accession>
<dbReference type="GO" id="GO:0003964">
    <property type="term" value="F:RNA-directed DNA polymerase activity"/>
    <property type="evidence" value="ECO:0007669"/>
    <property type="project" value="UniProtKB-KW"/>
</dbReference>
<keyword evidence="1" id="KW-0175">Coiled coil</keyword>
<evidence type="ECO:0000313" key="4">
    <source>
        <dbReference type="EMBL" id="KAF0712823.1"/>
    </source>
</evidence>
<keyword evidence="4" id="KW-0695">RNA-directed DNA polymerase</keyword>
<evidence type="ECO:0000259" key="3">
    <source>
        <dbReference type="Pfam" id="PF14529"/>
    </source>
</evidence>
<dbReference type="AlphaFoldDB" id="A0A6G0VXC8"/>
<dbReference type="InterPro" id="IPR005135">
    <property type="entry name" value="Endo/exonuclease/phosphatase"/>
</dbReference>
<feature type="coiled-coil region" evidence="1">
    <location>
        <begin position="317"/>
        <end position="344"/>
    </location>
</feature>
<dbReference type="EMBL" id="VUJU01010829">
    <property type="protein sequence ID" value="KAF0712823.1"/>
    <property type="molecule type" value="Genomic_DNA"/>
</dbReference>
<dbReference type="OrthoDB" id="6629405at2759"/>
<proteinExistence type="predicted"/>
<keyword evidence="4" id="KW-0548">Nucleotidyltransferase</keyword>
<dbReference type="Proteomes" id="UP000478052">
    <property type="component" value="Unassembled WGS sequence"/>
</dbReference>